<evidence type="ECO:0000313" key="4">
    <source>
        <dbReference type="EMBL" id="MBS9524284.1"/>
    </source>
</evidence>
<comment type="caution">
    <text evidence="4">The sequence shown here is derived from an EMBL/GenBank/DDBJ whole genome shotgun (WGS) entry which is preliminary data.</text>
</comment>
<reference evidence="4 5" key="1">
    <citation type="submission" date="2021-05" db="EMBL/GenBank/DDBJ databases">
        <authorList>
            <person name="Zhang Z.D."/>
            <person name="Osman G."/>
        </authorList>
    </citation>
    <scope>NUCLEOTIDE SEQUENCE [LARGE SCALE GENOMIC DNA]</scope>
    <source>
        <strain evidence="4 5">KCTC 32217</strain>
    </source>
</reference>
<dbReference type="InterPro" id="IPR050154">
    <property type="entry name" value="UbiB_kinase"/>
</dbReference>
<evidence type="ECO:0000256" key="1">
    <source>
        <dbReference type="ARBA" id="ARBA00009670"/>
    </source>
</evidence>
<evidence type="ECO:0000259" key="3">
    <source>
        <dbReference type="PROSITE" id="PS50011"/>
    </source>
</evidence>
<keyword evidence="2" id="KW-0812">Transmembrane</keyword>
<dbReference type="Pfam" id="PF03109">
    <property type="entry name" value="ABC1"/>
    <property type="match status" value="1"/>
</dbReference>
<dbReference type="Proteomes" id="UP001319104">
    <property type="component" value="Unassembled WGS sequence"/>
</dbReference>
<gene>
    <name evidence="4" type="ORF">KI659_09680</name>
</gene>
<dbReference type="PANTHER" id="PTHR10566">
    <property type="entry name" value="CHAPERONE-ACTIVITY OF BC1 COMPLEX CABC1 -RELATED"/>
    <property type="match status" value="1"/>
</dbReference>
<protein>
    <submittedName>
        <fullName evidence="4">AarF/ABC1/UbiB kinase family protein</fullName>
    </submittedName>
</protein>
<dbReference type="GO" id="GO:0004672">
    <property type="term" value="F:protein kinase activity"/>
    <property type="evidence" value="ECO:0007669"/>
    <property type="project" value="InterPro"/>
</dbReference>
<accession>A0AAP2G1A7</accession>
<comment type="similarity">
    <text evidence="1">Belongs to the protein kinase superfamily. ADCK protein kinase family.</text>
</comment>
<dbReference type="GO" id="GO:0005524">
    <property type="term" value="F:ATP binding"/>
    <property type="evidence" value="ECO:0007669"/>
    <property type="project" value="InterPro"/>
</dbReference>
<keyword evidence="4" id="KW-0808">Transferase</keyword>
<dbReference type="PANTHER" id="PTHR10566:SF113">
    <property type="entry name" value="PROTEIN ACTIVITY OF BC1 COMPLEX KINASE 7, CHLOROPLASTIC"/>
    <property type="match status" value="1"/>
</dbReference>
<keyword evidence="2" id="KW-1133">Transmembrane helix</keyword>
<organism evidence="4 5">
    <name type="scientific">Litoribacter ruber</name>
    <dbReference type="NCBI Taxonomy" id="702568"/>
    <lineage>
        <taxon>Bacteria</taxon>
        <taxon>Pseudomonadati</taxon>
        <taxon>Bacteroidota</taxon>
        <taxon>Cytophagia</taxon>
        <taxon>Cytophagales</taxon>
        <taxon>Cyclobacteriaceae</taxon>
        <taxon>Litoribacter</taxon>
    </lineage>
</organism>
<evidence type="ECO:0000313" key="5">
    <source>
        <dbReference type="Proteomes" id="UP001319104"/>
    </source>
</evidence>
<dbReference type="EMBL" id="JAHCMY010000004">
    <property type="protein sequence ID" value="MBS9524284.1"/>
    <property type="molecule type" value="Genomic_DNA"/>
</dbReference>
<feature type="transmembrane region" description="Helical" evidence="2">
    <location>
        <begin position="491"/>
        <end position="514"/>
    </location>
</feature>
<feature type="domain" description="Protein kinase" evidence="3">
    <location>
        <begin position="120"/>
        <end position="435"/>
    </location>
</feature>
<dbReference type="AlphaFoldDB" id="A0AAP2G1A7"/>
<dbReference type="SUPFAM" id="SSF56112">
    <property type="entry name" value="Protein kinase-like (PK-like)"/>
    <property type="match status" value="1"/>
</dbReference>
<feature type="transmembrane region" description="Helical" evidence="2">
    <location>
        <begin position="520"/>
        <end position="543"/>
    </location>
</feature>
<keyword evidence="5" id="KW-1185">Reference proteome</keyword>
<evidence type="ECO:0000256" key="2">
    <source>
        <dbReference type="SAM" id="Phobius"/>
    </source>
</evidence>
<sequence>MGLLPDNYEKYVRFFGFIYKYWNSDVFAQSSSAVVDSEVEEEHKEHEASEPKEFAEDLKKMGPTYVKLGQLLSTRPDLLPDEYLEELAHLQDDVEEISYQEVEGIFHEELGVSISKAFKDFTKEPMASASIGQVHLAVLHSGQSVAVKIQRPGIRKRFVEDLDALFEMSKLAVKYTDSAKKYAVDEVIEELRYILLKELDYTTEAQNLETLKKNLEEFEYLFVPAPIKSFCSSKVLTMELVEGKKVTKVSGYSRTETDYKPMVDDLVQAYLKQCIVDGFVHADPHPGNIHITKDKHLALMDLGMVAHFSHKLKEKIMRLMIALSDYEGDKVADLLVEMSEFDEHEADIHTFRKNILRLVQEGEHAKATEMQTGRLLIHINRVAAQAGIHIPVELNILGKILLNMDQIVAVLTPDYDLQKTVRDYVESLMQKMMWKELRPGNFFQMLLDAKGLMENIPQRLDKITQKLADNELKLKIDAIDERRFTDAFEKVANRITLGLIVASMIIGAAMLIQIPTDWTILGYPGLAIILFLTAACIGFYLIYQILIHHDHFDK</sequence>
<dbReference type="InterPro" id="IPR004147">
    <property type="entry name" value="ABC1_dom"/>
</dbReference>
<dbReference type="PROSITE" id="PS50011">
    <property type="entry name" value="PROTEIN_KINASE_DOM"/>
    <property type="match status" value="1"/>
</dbReference>
<name>A0AAP2G1A7_9BACT</name>
<keyword evidence="2" id="KW-0472">Membrane</keyword>
<dbReference type="InterPro" id="IPR000719">
    <property type="entry name" value="Prot_kinase_dom"/>
</dbReference>
<dbReference type="RefSeq" id="WP_213945142.1">
    <property type="nucleotide sequence ID" value="NZ_JAHBGI010000001.1"/>
</dbReference>
<dbReference type="CDD" id="cd05121">
    <property type="entry name" value="ABC1_ADCK3-like"/>
    <property type="match status" value="1"/>
</dbReference>
<proteinExistence type="inferred from homology"/>
<keyword evidence="4" id="KW-0418">Kinase</keyword>
<dbReference type="InterPro" id="IPR011009">
    <property type="entry name" value="Kinase-like_dom_sf"/>
</dbReference>